<dbReference type="SUPFAM" id="SSF53756">
    <property type="entry name" value="UDP-Glycosyltransferase/glycogen phosphorylase"/>
    <property type="match status" value="1"/>
</dbReference>
<keyword evidence="2" id="KW-0808">Transferase</keyword>
<evidence type="ECO:0000256" key="1">
    <source>
        <dbReference type="ARBA" id="ARBA00009995"/>
    </source>
</evidence>
<evidence type="ECO:0000313" key="3">
    <source>
        <dbReference type="EMBL" id="KAF3441778.1"/>
    </source>
</evidence>
<dbReference type="PANTHER" id="PTHR48047:SF229">
    <property type="entry name" value="UDP-GLYCOSYLTRANSFERASE 73C3-RELATED"/>
    <property type="match status" value="1"/>
</dbReference>
<comment type="similarity">
    <text evidence="1">Belongs to the UDP-glycosyltransferase family.</text>
</comment>
<evidence type="ECO:0000256" key="2">
    <source>
        <dbReference type="ARBA" id="ARBA00022676"/>
    </source>
</evidence>
<sequence>MASETHDHQLHLMLFPLTAQGHMIPMIDAARLLARRGVLITIVTTPQNADRFKYFALSNVLGSVTSDAEYFVLPGLADRIEFTKAQIPLPTVQILRISRIKWW</sequence>
<dbReference type="AlphaFoldDB" id="A0A8K0GXK7"/>
<dbReference type="Proteomes" id="UP000796880">
    <property type="component" value="Unassembled WGS sequence"/>
</dbReference>
<dbReference type="OrthoDB" id="5835829at2759"/>
<proteinExistence type="inferred from homology"/>
<organism evidence="3 4">
    <name type="scientific">Rhamnella rubrinervis</name>
    <dbReference type="NCBI Taxonomy" id="2594499"/>
    <lineage>
        <taxon>Eukaryota</taxon>
        <taxon>Viridiplantae</taxon>
        <taxon>Streptophyta</taxon>
        <taxon>Embryophyta</taxon>
        <taxon>Tracheophyta</taxon>
        <taxon>Spermatophyta</taxon>
        <taxon>Magnoliopsida</taxon>
        <taxon>eudicotyledons</taxon>
        <taxon>Gunneridae</taxon>
        <taxon>Pentapetalae</taxon>
        <taxon>rosids</taxon>
        <taxon>fabids</taxon>
        <taxon>Rosales</taxon>
        <taxon>Rhamnaceae</taxon>
        <taxon>rhamnoid group</taxon>
        <taxon>Rhamneae</taxon>
        <taxon>Rhamnella</taxon>
    </lineage>
</organism>
<accession>A0A8K0GXK7</accession>
<dbReference type="PANTHER" id="PTHR48047">
    <property type="entry name" value="GLYCOSYLTRANSFERASE"/>
    <property type="match status" value="1"/>
</dbReference>
<dbReference type="Gene3D" id="3.40.50.2000">
    <property type="entry name" value="Glycogen Phosphorylase B"/>
    <property type="match status" value="1"/>
</dbReference>
<keyword evidence="2" id="KW-0328">Glycosyltransferase</keyword>
<evidence type="ECO:0000313" key="4">
    <source>
        <dbReference type="Proteomes" id="UP000796880"/>
    </source>
</evidence>
<keyword evidence="4" id="KW-1185">Reference proteome</keyword>
<comment type="caution">
    <text evidence="3">The sequence shown here is derived from an EMBL/GenBank/DDBJ whole genome shotgun (WGS) entry which is preliminary data.</text>
</comment>
<protein>
    <submittedName>
        <fullName evidence="3">Uncharacterized protein</fullName>
    </submittedName>
</protein>
<reference evidence="3" key="1">
    <citation type="submission" date="2020-03" db="EMBL/GenBank/DDBJ databases">
        <title>A high-quality chromosome-level genome assembly of a woody plant with both climbing and erect habits, Rhamnella rubrinervis.</title>
        <authorList>
            <person name="Lu Z."/>
            <person name="Yang Y."/>
            <person name="Zhu X."/>
            <person name="Sun Y."/>
        </authorList>
    </citation>
    <scope>NUCLEOTIDE SEQUENCE</scope>
    <source>
        <strain evidence="3">BYM</strain>
        <tissue evidence="3">Leaf</tissue>
    </source>
</reference>
<gene>
    <name evidence="3" type="ORF">FNV43_RR15693</name>
</gene>
<dbReference type="EMBL" id="VOIH02000007">
    <property type="protein sequence ID" value="KAF3441778.1"/>
    <property type="molecule type" value="Genomic_DNA"/>
</dbReference>
<name>A0A8K0GXK7_9ROSA</name>
<dbReference type="GO" id="GO:0035251">
    <property type="term" value="F:UDP-glucosyltransferase activity"/>
    <property type="evidence" value="ECO:0007669"/>
    <property type="project" value="TreeGrafter"/>
</dbReference>